<sequence length="117" mass="13429">MKESNEIREYEERRELGKANVDSGELMLVDPAYLTLEEYPLAAEKLTPEERLEEARRVLDERAIHVPTGGDGTWKIIGTYKITETPIPKEHGGRVAKHQELIRLEFETEPSSPEIKE</sequence>
<dbReference type="Proteomes" id="UP000177029">
    <property type="component" value="Unassembled WGS sequence"/>
</dbReference>
<reference evidence="1 2" key="1">
    <citation type="journal article" date="2016" name="Nat. Commun.">
        <title>Thousands of microbial genomes shed light on interconnected biogeochemical processes in an aquifer system.</title>
        <authorList>
            <person name="Anantharaman K."/>
            <person name="Brown C.T."/>
            <person name="Hug L.A."/>
            <person name="Sharon I."/>
            <person name="Castelle C.J."/>
            <person name="Probst A.J."/>
            <person name="Thomas B.C."/>
            <person name="Singh A."/>
            <person name="Wilkins M.J."/>
            <person name="Karaoz U."/>
            <person name="Brodie E.L."/>
            <person name="Williams K.H."/>
            <person name="Hubbard S.S."/>
            <person name="Banfield J.F."/>
        </authorList>
    </citation>
    <scope>NUCLEOTIDE SEQUENCE [LARGE SCALE GENOMIC DNA]</scope>
</reference>
<comment type="caution">
    <text evidence="1">The sequence shown here is derived from an EMBL/GenBank/DDBJ whole genome shotgun (WGS) entry which is preliminary data.</text>
</comment>
<organism evidence="1 2">
    <name type="scientific">Candidatus Wolfebacteria bacterium RIFCSPHIGHO2_01_FULL_48_22</name>
    <dbReference type="NCBI Taxonomy" id="1802555"/>
    <lineage>
        <taxon>Bacteria</taxon>
        <taxon>Candidatus Wolfeibacteriota</taxon>
    </lineage>
</organism>
<dbReference type="AlphaFoldDB" id="A0A1F8DU91"/>
<evidence type="ECO:0000313" key="1">
    <source>
        <dbReference type="EMBL" id="OGM92170.1"/>
    </source>
</evidence>
<dbReference type="EMBL" id="MGIP01000003">
    <property type="protein sequence ID" value="OGM92170.1"/>
    <property type="molecule type" value="Genomic_DNA"/>
</dbReference>
<protein>
    <submittedName>
        <fullName evidence="1">Uncharacterized protein</fullName>
    </submittedName>
</protein>
<accession>A0A1F8DU91</accession>
<evidence type="ECO:0000313" key="2">
    <source>
        <dbReference type="Proteomes" id="UP000177029"/>
    </source>
</evidence>
<name>A0A1F8DU91_9BACT</name>
<proteinExistence type="predicted"/>
<gene>
    <name evidence="1" type="ORF">A2755_03650</name>
</gene>